<dbReference type="Pfam" id="PF13648">
    <property type="entry name" value="Lipocalin_4"/>
    <property type="match status" value="1"/>
</dbReference>
<gene>
    <name evidence="2" type="ORF">SAMN05443549_10416</name>
</gene>
<dbReference type="AlphaFoldDB" id="A0A1M5JPS7"/>
<accession>A0A1M5JPS7</accession>
<sequence length="147" mass="17440">MKNTFILLFLLFLFVSCQQKIKPEDIAKINGYWEIEKVVFDQGKEKDYGVNESYDYFQIDNKNKGFRKKVMPQLDGTFMVNDTQEDVKVRFKDDKVFFDYATPYAKWSEELIAISDKELVFENADKKEYHYKKAEPLNISDDGKKTK</sequence>
<dbReference type="STRING" id="468056.SAMN05443549_10416"/>
<dbReference type="OrthoDB" id="1143855at2"/>
<dbReference type="RefSeq" id="WP_073370278.1">
    <property type="nucleotide sequence ID" value="NZ_FQWB01000004.1"/>
</dbReference>
<dbReference type="PROSITE" id="PS51257">
    <property type="entry name" value="PROKAR_LIPOPROTEIN"/>
    <property type="match status" value="1"/>
</dbReference>
<evidence type="ECO:0000259" key="1">
    <source>
        <dbReference type="Pfam" id="PF13648"/>
    </source>
</evidence>
<dbReference type="Proteomes" id="UP000184516">
    <property type="component" value="Unassembled WGS sequence"/>
</dbReference>
<dbReference type="EMBL" id="FQWB01000004">
    <property type="protein sequence ID" value="SHG42279.1"/>
    <property type="molecule type" value="Genomic_DNA"/>
</dbReference>
<organism evidence="2 3">
    <name type="scientific">Flavobacterium fluvii</name>
    <dbReference type="NCBI Taxonomy" id="468056"/>
    <lineage>
        <taxon>Bacteria</taxon>
        <taxon>Pseudomonadati</taxon>
        <taxon>Bacteroidota</taxon>
        <taxon>Flavobacteriia</taxon>
        <taxon>Flavobacteriales</taxon>
        <taxon>Flavobacteriaceae</taxon>
        <taxon>Flavobacterium</taxon>
    </lineage>
</organism>
<protein>
    <recommendedName>
        <fullName evidence="1">Lipocalin-like domain-containing protein</fullName>
    </recommendedName>
</protein>
<proteinExistence type="predicted"/>
<evidence type="ECO:0000313" key="2">
    <source>
        <dbReference type="EMBL" id="SHG42279.1"/>
    </source>
</evidence>
<reference evidence="3" key="1">
    <citation type="submission" date="2016-11" db="EMBL/GenBank/DDBJ databases">
        <authorList>
            <person name="Varghese N."/>
            <person name="Submissions S."/>
        </authorList>
    </citation>
    <scope>NUCLEOTIDE SEQUENCE [LARGE SCALE GENOMIC DNA]</scope>
    <source>
        <strain evidence="3">DSM 19978</strain>
    </source>
</reference>
<name>A0A1M5JPS7_9FLAO</name>
<feature type="domain" description="Lipocalin-like" evidence="1">
    <location>
        <begin position="29"/>
        <end position="121"/>
    </location>
</feature>
<evidence type="ECO:0000313" key="3">
    <source>
        <dbReference type="Proteomes" id="UP000184516"/>
    </source>
</evidence>
<dbReference type="InterPro" id="IPR024311">
    <property type="entry name" value="Lipocalin-like"/>
</dbReference>
<keyword evidence="3" id="KW-1185">Reference proteome</keyword>